<dbReference type="InterPro" id="IPR029046">
    <property type="entry name" value="LolA/LolB/LppX"/>
</dbReference>
<evidence type="ECO:0008006" key="5">
    <source>
        <dbReference type="Google" id="ProtNLM"/>
    </source>
</evidence>
<evidence type="ECO:0000313" key="3">
    <source>
        <dbReference type="EMBL" id="TDC79646.1"/>
    </source>
</evidence>
<evidence type="ECO:0000256" key="1">
    <source>
        <dbReference type="SAM" id="MobiDB-lite"/>
    </source>
</evidence>
<protein>
    <recommendedName>
        <fullName evidence="5">LppX_LprAFG lipoprotein</fullName>
    </recommendedName>
</protein>
<dbReference type="SUPFAM" id="SSF89392">
    <property type="entry name" value="Prokaryotic lipoproteins and lipoprotein localization factors"/>
    <property type="match status" value="1"/>
</dbReference>
<evidence type="ECO:0000256" key="2">
    <source>
        <dbReference type="SAM" id="SignalP"/>
    </source>
</evidence>
<accession>A0A4R4TS78</accession>
<feature type="compositionally biased region" description="Basic and acidic residues" evidence="1">
    <location>
        <begin position="33"/>
        <end position="42"/>
    </location>
</feature>
<comment type="caution">
    <text evidence="3">The sequence shown here is derived from an EMBL/GenBank/DDBJ whole genome shotgun (WGS) entry which is preliminary data.</text>
</comment>
<reference evidence="3 4" key="1">
    <citation type="submission" date="2019-03" db="EMBL/GenBank/DDBJ databases">
        <title>Draft genome sequences of novel Actinobacteria.</title>
        <authorList>
            <person name="Sahin N."/>
            <person name="Ay H."/>
            <person name="Saygin H."/>
        </authorList>
    </citation>
    <scope>NUCLEOTIDE SEQUENCE [LARGE SCALE GENOMIC DNA]</scope>
    <source>
        <strain evidence="3 4">DSM 41900</strain>
    </source>
</reference>
<dbReference type="Gene3D" id="2.50.20.20">
    <property type="match status" value="1"/>
</dbReference>
<dbReference type="PROSITE" id="PS51257">
    <property type="entry name" value="PROKAR_LIPOPROTEIN"/>
    <property type="match status" value="1"/>
</dbReference>
<name>A0A4R4TS78_9ACTN</name>
<feature type="signal peptide" evidence="2">
    <location>
        <begin position="1"/>
        <end position="24"/>
    </location>
</feature>
<proteinExistence type="predicted"/>
<organism evidence="3 4">
    <name type="scientific">Streptomyces hainanensis</name>
    <dbReference type="NCBI Taxonomy" id="402648"/>
    <lineage>
        <taxon>Bacteria</taxon>
        <taxon>Bacillati</taxon>
        <taxon>Actinomycetota</taxon>
        <taxon>Actinomycetes</taxon>
        <taxon>Kitasatosporales</taxon>
        <taxon>Streptomycetaceae</taxon>
        <taxon>Streptomyces</taxon>
    </lineage>
</organism>
<sequence>MRSMYRAALGAAAVVLIGCTAACGGSDGGDGDDAARGGDTGRDSGGTGAVQAVQAAAEATSEITSASFEMTMSGSQAATGGDTEMSGVMSWADGIAMDATMSGDAFALTPEAPSEMRMVMLDDVMYMNLGATFAAEFEGREWMMMDIGALVEESGDPTLQEAMDLGFNEANQDPAAQTGLLLQSPDIEAVGEETLDGVTVQHYQGTVSVEDALANNAGAEFLTEQERQELVDAMNASGIESYDIELWIDENDFPVQIRQEFDSEMGPVTTEVRYTDLGADVQVAAPEEGSYVDFMELMESMGAGVGDI</sequence>
<evidence type="ECO:0000313" key="4">
    <source>
        <dbReference type="Proteomes" id="UP000295345"/>
    </source>
</evidence>
<feature type="region of interest" description="Disordered" evidence="1">
    <location>
        <begin position="27"/>
        <end position="47"/>
    </location>
</feature>
<dbReference type="AlphaFoldDB" id="A0A4R4TS78"/>
<dbReference type="Proteomes" id="UP000295345">
    <property type="component" value="Unassembled WGS sequence"/>
</dbReference>
<feature type="chain" id="PRO_5020683738" description="LppX_LprAFG lipoprotein" evidence="2">
    <location>
        <begin position="25"/>
        <end position="308"/>
    </location>
</feature>
<gene>
    <name evidence="3" type="ORF">E1283_02325</name>
</gene>
<dbReference type="RefSeq" id="WP_165955983.1">
    <property type="nucleotide sequence ID" value="NZ_SMKI01000013.1"/>
</dbReference>
<keyword evidence="4" id="KW-1185">Reference proteome</keyword>
<dbReference type="EMBL" id="SMKI01000013">
    <property type="protein sequence ID" value="TDC79646.1"/>
    <property type="molecule type" value="Genomic_DNA"/>
</dbReference>
<keyword evidence="2" id="KW-0732">Signal</keyword>